<dbReference type="InterPro" id="IPR018392">
    <property type="entry name" value="LysM"/>
</dbReference>
<dbReference type="PANTHER" id="PTHR37423">
    <property type="entry name" value="SOLUBLE LYTIC MUREIN TRANSGLYCOSYLASE-RELATED"/>
    <property type="match status" value="1"/>
</dbReference>
<dbReference type="AlphaFoldDB" id="A0A932GRD9"/>
<feature type="domain" description="LysM" evidence="3">
    <location>
        <begin position="380"/>
        <end position="424"/>
    </location>
</feature>
<dbReference type="Pfam" id="PF01476">
    <property type="entry name" value="LysM"/>
    <property type="match status" value="1"/>
</dbReference>
<dbReference type="SUPFAM" id="SSF53955">
    <property type="entry name" value="Lysozyme-like"/>
    <property type="match status" value="1"/>
</dbReference>
<dbReference type="CDD" id="cd16894">
    <property type="entry name" value="MltD-like"/>
    <property type="match status" value="1"/>
</dbReference>
<dbReference type="EMBL" id="JACPSX010000255">
    <property type="protein sequence ID" value="MBI3015988.1"/>
    <property type="molecule type" value="Genomic_DNA"/>
</dbReference>
<comment type="similarity">
    <text evidence="1">Belongs to the transglycosylase Slt family.</text>
</comment>
<evidence type="ECO:0000259" key="3">
    <source>
        <dbReference type="PROSITE" id="PS51782"/>
    </source>
</evidence>
<evidence type="ECO:0000256" key="1">
    <source>
        <dbReference type="ARBA" id="ARBA00007734"/>
    </source>
</evidence>
<dbReference type="Gene3D" id="3.10.350.10">
    <property type="entry name" value="LysM domain"/>
    <property type="match status" value="1"/>
</dbReference>
<dbReference type="Gene3D" id="1.10.530.10">
    <property type="match status" value="1"/>
</dbReference>
<comment type="caution">
    <text evidence="4">The sequence shown here is derived from an EMBL/GenBank/DDBJ whole genome shotgun (WGS) entry which is preliminary data.</text>
</comment>
<dbReference type="InterPro" id="IPR036779">
    <property type="entry name" value="LysM_dom_sf"/>
</dbReference>
<accession>A0A932GRD9</accession>
<dbReference type="InterPro" id="IPR023346">
    <property type="entry name" value="Lysozyme-like_dom_sf"/>
</dbReference>
<sequence length="428" mass="48843">MGFLIGIASRSIRASVTTLSTLLVFSVAANPQEMPGPGGAALAQIQAQPVLEQIRKLQDQIRTLQGENQQLEKHLEALEHGTKTPPRSSILSTYRLPDKVDFAGQPVPLDKWDVKERLEREFLLMVGDAPQIILWLKRSGRHFPMIEKKLKERGLPDDLKYVTLAESGLQTGAQSWAGASGVWQFITSTGRRYKMESNNWKDERRNVEKATEGAVSYLSDLNREFRNWPLALASYNAGESRVRKAMEEQHVSNYYQLALPNETERYVFRIIAAKLILSNPARYGYALPREELYTPMEFDMVTVNVKRKLHLRVIAEAAGSYYREIRRLNPELSQDSLPPGTHKVNIPKGSTSFFAANFKAWTPDKREVTEEKIARDGNKVYYTVKKGDTLWDIASRYKVYVNSIREWNNLGNRKHLSLGQKLVIYTEN</sequence>
<dbReference type="Pfam" id="PF01464">
    <property type="entry name" value="SLT"/>
    <property type="match status" value="1"/>
</dbReference>
<feature type="coiled-coil region" evidence="2">
    <location>
        <begin position="54"/>
        <end position="81"/>
    </location>
</feature>
<reference evidence="4" key="1">
    <citation type="submission" date="2020-07" db="EMBL/GenBank/DDBJ databases">
        <title>Huge and variable diversity of episymbiotic CPR bacteria and DPANN archaea in groundwater ecosystems.</title>
        <authorList>
            <person name="He C.Y."/>
            <person name="Keren R."/>
            <person name="Whittaker M."/>
            <person name="Farag I.F."/>
            <person name="Doudna J."/>
            <person name="Cate J.H.D."/>
            <person name="Banfield J.F."/>
        </authorList>
    </citation>
    <scope>NUCLEOTIDE SEQUENCE</scope>
    <source>
        <strain evidence="4">NC_groundwater_717_Ag_S-0.2um_59_8</strain>
    </source>
</reference>
<organism evidence="4 5">
    <name type="scientific">Tectimicrobiota bacterium</name>
    <dbReference type="NCBI Taxonomy" id="2528274"/>
    <lineage>
        <taxon>Bacteria</taxon>
        <taxon>Pseudomonadati</taxon>
        <taxon>Nitrospinota/Tectimicrobiota group</taxon>
        <taxon>Candidatus Tectimicrobiota</taxon>
    </lineage>
</organism>
<dbReference type="CDD" id="cd00118">
    <property type="entry name" value="LysM"/>
    <property type="match status" value="1"/>
</dbReference>
<dbReference type="PANTHER" id="PTHR37423:SF2">
    <property type="entry name" value="MEMBRANE-BOUND LYTIC MUREIN TRANSGLYCOSYLASE C"/>
    <property type="match status" value="1"/>
</dbReference>
<evidence type="ECO:0000256" key="2">
    <source>
        <dbReference type="SAM" id="Coils"/>
    </source>
</evidence>
<name>A0A932GRD9_UNCTE</name>
<evidence type="ECO:0000313" key="4">
    <source>
        <dbReference type="EMBL" id="MBI3015988.1"/>
    </source>
</evidence>
<evidence type="ECO:0000313" key="5">
    <source>
        <dbReference type="Proteomes" id="UP000741360"/>
    </source>
</evidence>
<proteinExistence type="inferred from homology"/>
<dbReference type="Proteomes" id="UP000741360">
    <property type="component" value="Unassembled WGS sequence"/>
</dbReference>
<dbReference type="InterPro" id="IPR008258">
    <property type="entry name" value="Transglycosylase_SLT_dom_1"/>
</dbReference>
<dbReference type="SUPFAM" id="SSF54106">
    <property type="entry name" value="LysM domain"/>
    <property type="match status" value="1"/>
</dbReference>
<gene>
    <name evidence="4" type="ORF">HYY65_13235</name>
</gene>
<keyword evidence="2" id="KW-0175">Coiled coil</keyword>
<dbReference type="SMART" id="SM00257">
    <property type="entry name" value="LysM"/>
    <property type="match status" value="1"/>
</dbReference>
<protein>
    <submittedName>
        <fullName evidence="4">Transglycosylase SLT domain-containing protein</fullName>
    </submittedName>
</protein>
<dbReference type="PROSITE" id="PS51782">
    <property type="entry name" value="LYSM"/>
    <property type="match status" value="1"/>
</dbReference>